<reference evidence="1" key="1">
    <citation type="journal article" date="2014" name="Int. J. Syst. Evol. Microbiol.">
        <title>Complete genome sequence of Corynebacterium casei LMG S-19264T (=DSM 44701T), isolated from a smear-ripened cheese.</title>
        <authorList>
            <consortium name="US DOE Joint Genome Institute (JGI-PGF)"/>
            <person name="Walter F."/>
            <person name="Albersmeier A."/>
            <person name="Kalinowski J."/>
            <person name="Ruckert C."/>
        </authorList>
    </citation>
    <scope>NUCLEOTIDE SEQUENCE</scope>
    <source>
        <strain evidence="1">CGMCC 1.16548</strain>
    </source>
</reference>
<organism evidence="1 2">
    <name type="scientific">Pseudolysinimonas yzui</name>
    <dbReference type="NCBI Taxonomy" id="2708254"/>
    <lineage>
        <taxon>Bacteria</taxon>
        <taxon>Bacillati</taxon>
        <taxon>Actinomycetota</taxon>
        <taxon>Actinomycetes</taxon>
        <taxon>Micrococcales</taxon>
        <taxon>Microbacteriaceae</taxon>
        <taxon>Pseudolysinimonas</taxon>
    </lineage>
</organism>
<dbReference type="Proteomes" id="UP000617531">
    <property type="component" value="Unassembled WGS sequence"/>
</dbReference>
<sequence>MDAEFSEFSYGYAAIREAEVGLGTIYKLAHAPKLPSLVEEELLGWDVHLAFVDYALFLQFKRPAFVSRRHPKSPTWDGVMAPHYRYSIDTDGHQHRALLRLEEKLALSPGTGDIYYAAPVFHRQLEFDNAYSGGQVLASSSMVSPSDFGEDDGAHHLVATTPGVATVMSDARAAETATTWDRLETRARQKAHLAASREPTARLTIGQLDDLLASSIRSLHRDIAIDPEVPIISRLHRSAAILGCGLALVALDPFA</sequence>
<comment type="caution">
    <text evidence="1">The sequence shown here is derived from an EMBL/GenBank/DDBJ whole genome shotgun (WGS) entry which is preliminary data.</text>
</comment>
<dbReference type="EMBL" id="BNAI01000006">
    <property type="protein sequence ID" value="GHF22640.1"/>
    <property type="molecule type" value="Genomic_DNA"/>
</dbReference>
<evidence type="ECO:0000313" key="2">
    <source>
        <dbReference type="Proteomes" id="UP000617531"/>
    </source>
</evidence>
<accession>A0A8J3GSL1</accession>
<dbReference type="RefSeq" id="WP_191283832.1">
    <property type="nucleotide sequence ID" value="NZ_BNAI01000006.1"/>
</dbReference>
<dbReference type="AlphaFoldDB" id="A0A8J3GSL1"/>
<protein>
    <submittedName>
        <fullName evidence="1">Uncharacterized protein</fullName>
    </submittedName>
</protein>
<proteinExistence type="predicted"/>
<keyword evidence="2" id="KW-1185">Reference proteome</keyword>
<evidence type="ECO:0000313" key="1">
    <source>
        <dbReference type="EMBL" id="GHF22640.1"/>
    </source>
</evidence>
<reference evidence="1" key="2">
    <citation type="submission" date="2020-09" db="EMBL/GenBank/DDBJ databases">
        <authorList>
            <person name="Sun Q."/>
            <person name="Zhou Y."/>
        </authorList>
    </citation>
    <scope>NUCLEOTIDE SEQUENCE</scope>
    <source>
        <strain evidence="1">CGMCC 1.16548</strain>
    </source>
</reference>
<name>A0A8J3GSL1_9MICO</name>
<gene>
    <name evidence="1" type="ORF">GCM10011600_24720</name>
</gene>